<dbReference type="AlphaFoldDB" id="A0A915ZQK8"/>
<dbReference type="InterPro" id="IPR027074">
    <property type="entry name" value="Integrator_9su"/>
</dbReference>
<comment type="caution">
    <text evidence="1">The sequence shown here is derived from an EMBL/GenBank/DDBJ whole genome shotgun (WGS) entry which is preliminary data.</text>
</comment>
<dbReference type="GO" id="GO:0032039">
    <property type="term" value="C:integrator complex"/>
    <property type="evidence" value="ECO:0007669"/>
    <property type="project" value="InterPro"/>
</dbReference>
<proteinExistence type="predicted"/>
<reference evidence="1" key="1">
    <citation type="submission" date="2020-05" db="EMBL/GenBank/DDBJ databases">
        <authorList>
            <person name="Rincon C."/>
            <person name="Sanders R I."/>
            <person name="Robbins C."/>
            <person name="Chaturvedi A."/>
        </authorList>
    </citation>
    <scope>NUCLEOTIDE SEQUENCE</scope>
    <source>
        <strain evidence="1">CHB12</strain>
    </source>
</reference>
<evidence type="ECO:0000313" key="2">
    <source>
        <dbReference type="Proteomes" id="UP000684084"/>
    </source>
</evidence>
<dbReference type="OrthoDB" id="5600060at2759"/>
<sequence length="315" mass="35462">MIDCGGEKISIVSSSSTVQNIHPLLFDETVLINADVIILSDLRDKDGARFETILIEIGNCVANTLKNKGNVLFPCTMNGIIFDIIGFLSQHLIRAVGLRGIPFYAVSPIAEESLKYSNICGEWMCTERQQKMYLPDNPMHHQDMIEQSLLYYASRADSSLREKYQEPCVVFAGHPSLRSGATINFIRKTIMTENLASNIELVNLGKDSLIASLNGTLNIHNTITSLTSAENQLNQQRYVCGEFDVSKLINELTEQIYGCRIDEFEEDKRNSSYKISLISPKATIYLNNENFKIITTDNQTRIKLTKILIKQLIVL</sequence>
<dbReference type="VEuPathDB" id="FungiDB:RhiirFUN_012792"/>
<name>A0A915ZQK8_9GLOM</name>
<protein>
    <recommendedName>
        <fullName evidence="3">Beta-Casp domain-containing protein</fullName>
    </recommendedName>
</protein>
<accession>A0A915ZQK8</accession>
<evidence type="ECO:0000313" key="1">
    <source>
        <dbReference type="EMBL" id="CAB5387087.1"/>
    </source>
</evidence>
<gene>
    <name evidence="1" type="ORF">CHRIB12_LOCUS19983</name>
</gene>
<dbReference type="EMBL" id="CAGKOT010000057">
    <property type="protein sequence ID" value="CAB5387087.1"/>
    <property type="molecule type" value="Genomic_DNA"/>
</dbReference>
<organism evidence="1 2">
    <name type="scientific">Rhizophagus irregularis</name>
    <dbReference type="NCBI Taxonomy" id="588596"/>
    <lineage>
        <taxon>Eukaryota</taxon>
        <taxon>Fungi</taxon>
        <taxon>Fungi incertae sedis</taxon>
        <taxon>Mucoromycota</taxon>
        <taxon>Glomeromycotina</taxon>
        <taxon>Glomeromycetes</taxon>
        <taxon>Glomerales</taxon>
        <taxon>Glomeraceae</taxon>
        <taxon>Rhizophagus</taxon>
    </lineage>
</organism>
<dbReference type="GO" id="GO:0034472">
    <property type="term" value="P:snRNA 3'-end processing"/>
    <property type="evidence" value="ECO:0007669"/>
    <property type="project" value="TreeGrafter"/>
</dbReference>
<dbReference type="PANTHER" id="PTHR46094">
    <property type="entry name" value="INTEGRATOR COMPLEX SUBUNIT 9"/>
    <property type="match status" value="1"/>
</dbReference>
<dbReference type="Proteomes" id="UP000684084">
    <property type="component" value="Unassembled WGS sequence"/>
</dbReference>
<evidence type="ECO:0008006" key="3">
    <source>
        <dbReference type="Google" id="ProtNLM"/>
    </source>
</evidence>